<keyword evidence="4" id="KW-0547">Nucleotide-binding</keyword>
<dbReference type="SUPFAM" id="SSF143597">
    <property type="entry name" value="YojJ-like"/>
    <property type="match status" value="1"/>
</dbReference>
<keyword evidence="9" id="KW-1185">Reference proteome</keyword>
<dbReference type="Pfam" id="PF02457">
    <property type="entry name" value="DAC"/>
    <property type="match status" value="1"/>
</dbReference>
<gene>
    <name evidence="8" type="ORF">GBAR_LOCUS9217</name>
</gene>
<dbReference type="InterPro" id="IPR010994">
    <property type="entry name" value="RuvA_2-like"/>
</dbReference>
<comment type="catalytic activity">
    <reaction evidence="1">
        <text>2 ATP = 3',3'-c-di-AMP + 2 diphosphate</text>
        <dbReference type="Rhea" id="RHEA:35655"/>
        <dbReference type="ChEBI" id="CHEBI:30616"/>
        <dbReference type="ChEBI" id="CHEBI:33019"/>
        <dbReference type="ChEBI" id="CHEBI:71500"/>
        <dbReference type="EC" id="2.7.7.85"/>
    </reaction>
</comment>
<evidence type="ECO:0000256" key="2">
    <source>
        <dbReference type="ARBA" id="ARBA00022679"/>
    </source>
</evidence>
<name>A0AA35WEY6_GEOBA</name>
<accession>A0AA35WEY6</accession>
<dbReference type="GO" id="GO:0004016">
    <property type="term" value="F:adenylate cyclase activity"/>
    <property type="evidence" value="ECO:0007669"/>
    <property type="project" value="TreeGrafter"/>
</dbReference>
<evidence type="ECO:0000256" key="6">
    <source>
        <dbReference type="SAM" id="Coils"/>
    </source>
</evidence>
<organism evidence="8 9">
    <name type="scientific">Geodia barretti</name>
    <name type="common">Barrett's horny sponge</name>
    <dbReference type="NCBI Taxonomy" id="519541"/>
    <lineage>
        <taxon>Eukaryota</taxon>
        <taxon>Metazoa</taxon>
        <taxon>Porifera</taxon>
        <taxon>Demospongiae</taxon>
        <taxon>Heteroscleromorpha</taxon>
        <taxon>Tetractinellida</taxon>
        <taxon>Astrophorina</taxon>
        <taxon>Geodiidae</taxon>
        <taxon>Geodia</taxon>
    </lineage>
</organism>
<keyword evidence="6" id="KW-0175">Coiled coil</keyword>
<feature type="domain" description="DAC" evidence="7">
    <location>
        <begin position="8"/>
        <end position="146"/>
    </location>
</feature>
<dbReference type="Pfam" id="PF10635">
    <property type="entry name" value="DisA-linker"/>
    <property type="match status" value="1"/>
</dbReference>
<protein>
    <submittedName>
        <fullName evidence="8">DNA integrity scanning protein DisA</fullName>
    </submittedName>
</protein>
<sequence>ISTENQKTCELFAALKLLSPGTYLREGIDYIIQSKAGGLIVLGDTPETLDLTEGGFRINCPYTPTRLYELSKMDGAIILSEDIKRIVRANVTLRTSSTIPSNETGLRHRSADKFAKETEQIVLAVSQSRNTLTLYLKDQHYIFRECSTLLSCANQTMFALTQHLKALQNAGTILNWAELSGDVTLADVVAAIQLCERVRRAEQELDRYRIELGTQAQSLQYVIPELTTEIESGLLIIKDYYHESLRDASEAFEAILGLDVHSLANPSDISEALGYSRDVCNTFEVLKPRGYRMLSQVPRIPFNIVENIVHKFKTLDRVNIAAVGELQAVDGVGKAQASTIKHTLAHMKSTAVQPEVMALSAFE</sequence>
<feature type="non-terminal residue" evidence="8">
    <location>
        <position position="1"/>
    </location>
</feature>
<evidence type="ECO:0000256" key="5">
    <source>
        <dbReference type="ARBA" id="ARBA00022840"/>
    </source>
</evidence>
<dbReference type="SUPFAM" id="SSF47781">
    <property type="entry name" value="RuvA domain 2-like"/>
    <property type="match status" value="1"/>
</dbReference>
<evidence type="ECO:0000256" key="1">
    <source>
        <dbReference type="ARBA" id="ARBA00000877"/>
    </source>
</evidence>
<dbReference type="InterPro" id="IPR018906">
    <property type="entry name" value="DNA_integrity_scan_DisA_link"/>
</dbReference>
<feature type="coiled-coil region" evidence="6">
    <location>
        <begin position="191"/>
        <end position="218"/>
    </location>
</feature>
<dbReference type="InterPro" id="IPR003390">
    <property type="entry name" value="DNA_integrity_scan_DisA_N"/>
</dbReference>
<keyword evidence="2" id="KW-0808">Transferase</keyword>
<evidence type="ECO:0000259" key="7">
    <source>
        <dbReference type="PROSITE" id="PS51794"/>
    </source>
</evidence>
<dbReference type="InterPro" id="IPR036888">
    <property type="entry name" value="DNA_integrity_DisA_N_sf"/>
</dbReference>
<dbReference type="InterPro" id="IPR050338">
    <property type="entry name" value="DisA"/>
</dbReference>
<dbReference type="Gene3D" id="1.20.1260.110">
    <property type="entry name" value="DNA integrity scanning linker region"/>
    <property type="match status" value="1"/>
</dbReference>
<evidence type="ECO:0000313" key="8">
    <source>
        <dbReference type="EMBL" id="CAI8014786.1"/>
    </source>
</evidence>
<dbReference type="Proteomes" id="UP001174909">
    <property type="component" value="Unassembled WGS sequence"/>
</dbReference>
<dbReference type="EMBL" id="CASHTH010001392">
    <property type="protein sequence ID" value="CAI8014786.1"/>
    <property type="molecule type" value="Genomic_DNA"/>
</dbReference>
<dbReference type="PANTHER" id="PTHR34185">
    <property type="entry name" value="DIADENYLATE CYCLASE"/>
    <property type="match status" value="1"/>
</dbReference>
<dbReference type="Gene3D" id="3.40.1700.10">
    <property type="entry name" value="DNA integrity scanning protein, DisA, N-terminal domain"/>
    <property type="match status" value="1"/>
</dbReference>
<dbReference type="Gene3D" id="1.10.150.20">
    <property type="entry name" value="5' to 3' exonuclease, C-terminal subdomain"/>
    <property type="match status" value="1"/>
</dbReference>
<dbReference type="AlphaFoldDB" id="A0AA35WEY6"/>
<proteinExistence type="predicted"/>
<comment type="caution">
    <text evidence="8">The sequence shown here is derived from an EMBL/GenBank/DDBJ whole genome shotgun (WGS) entry which is preliminary data.</text>
</comment>
<dbReference type="PROSITE" id="PS51794">
    <property type="entry name" value="DAC"/>
    <property type="match status" value="1"/>
</dbReference>
<dbReference type="PANTHER" id="PTHR34185:SF3">
    <property type="entry name" value="DNA INTEGRITY SCANNING PROTEIN DISA"/>
    <property type="match status" value="1"/>
</dbReference>
<dbReference type="GO" id="GO:0106408">
    <property type="term" value="F:diadenylate cyclase activity"/>
    <property type="evidence" value="ECO:0007669"/>
    <property type="project" value="UniProtKB-EC"/>
</dbReference>
<dbReference type="NCBIfam" id="NF010009">
    <property type="entry name" value="PRK13482.1"/>
    <property type="match status" value="1"/>
</dbReference>
<evidence type="ECO:0000256" key="4">
    <source>
        <dbReference type="ARBA" id="ARBA00022741"/>
    </source>
</evidence>
<dbReference type="GO" id="GO:0005524">
    <property type="term" value="F:ATP binding"/>
    <property type="evidence" value="ECO:0007669"/>
    <property type="project" value="UniProtKB-KW"/>
</dbReference>
<dbReference type="InterPro" id="IPR038331">
    <property type="entry name" value="DisA_sf"/>
</dbReference>
<reference evidence="8" key="1">
    <citation type="submission" date="2023-03" db="EMBL/GenBank/DDBJ databases">
        <authorList>
            <person name="Steffen K."/>
            <person name="Cardenas P."/>
        </authorList>
    </citation>
    <scope>NUCLEOTIDE SEQUENCE</scope>
</reference>
<keyword evidence="5" id="KW-0067">ATP-binding</keyword>
<evidence type="ECO:0000313" key="9">
    <source>
        <dbReference type="Proteomes" id="UP001174909"/>
    </source>
</evidence>
<keyword evidence="3" id="KW-0548">Nucleotidyltransferase</keyword>
<evidence type="ECO:0000256" key="3">
    <source>
        <dbReference type="ARBA" id="ARBA00022695"/>
    </source>
</evidence>